<dbReference type="InterPro" id="IPR058240">
    <property type="entry name" value="rSAM_sf"/>
</dbReference>
<keyword evidence="5" id="KW-0411">Iron-sulfur</keyword>
<name>A0A9X1IS71_9SPHN</name>
<dbReference type="SFLD" id="SFLDG01072">
    <property type="entry name" value="dehydrogenase_like"/>
    <property type="match status" value="1"/>
</dbReference>
<organism evidence="7 8">
    <name type="scientific">Sphingobium nicotianae</name>
    <dbReference type="NCBI Taxonomy" id="2782607"/>
    <lineage>
        <taxon>Bacteria</taxon>
        <taxon>Pseudomonadati</taxon>
        <taxon>Pseudomonadota</taxon>
        <taxon>Alphaproteobacteria</taxon>
        <taxon>Sphingomonadales</taxon>
        <taxon>Sphingomonadaceae</taxon>
        <taxon>Sphingobium</taxon>
    </lineage>
</organism>
<dbReference type="GO" id="GO:0016491">
    <property type="term" value="F:oxidoreductase activity"/>
    <property type="evidence" value="ECO:0007669"/>
    <property type="project" value="InterPro"/>
</dbReference>
<dbReference type="SFLD" id="SFLDS00029">
    <property type="entry name" value="Radical_SAM"/>
    <property type="match status" value="1"/>
</dbReference>
<dbReference type="PANTHER" id="PTHR43273">
    <property type="entry name" value="ANAEROBIC SULFATASE-MATURATING ENZYME HOMOLOG ASLB-RELATED"/>
    <property type="match status" value="1"/>
</dbReference>
<dbReference type="InterPro" id="IPR023867">
    <property type="entry name" value="Sulphatase_maturase_rSAM"/>
</dbReference>
<dbReference type="GO" id="GO:0051536">
    <property type="term" value="F:iron-sulfur cluster binding"/>
    <property type="evidence" value="ECO:0007669"/>
    <property type="project" value="UniProtKB-KW"/>
</dbReference>
<dbReference type="EMBL" id="JAHGAW010000009">
    <property type="protein sequence ID" value="MBT2188039.1"/>
    <property type="molecule type" value="Genomic_DNA"/>
</dbReference>
<dbReference type="AlphaFoldDB" id="A0A9X1IS71"/>
<dbReference type="Pfam" id="PF04055">
    <property type="entry name" value="Radical_SAM"/>
    <property type="match status" value="1"/>
</dbReference>
<evidence type="ECO:0000313" key="7">
    <source>
        <dbReference type="EMBL" id="MBT2188039.1"/>
    </source>
</evidence>
<reference evidence="7" key="1">
    <citation type="submission" date="2021-05" db="EMBL/GenBank/DDBJ databases">
        <title>Genome of Sphingobium sp. strain.</title>
        <authorList>
            <person name="Fan R."/>
        </authorList>
    </citation>
    <scope>NUCLEOTIDE SEQUENCE</scope>
    <source>
        <strain evidence="7">H33</strain>
    </source>
</reference>
<gene>
    <name evidence="7" type="ORF">KK488_13875</name>
</gene>
<evidence type="ECO:0000259" key="6">
    <source>
        <dbReference type="PROSITE" id="PS51918"/>
    </source>
</evidence>
<keyword evidence="2" id="KW-0949">S-adenosyl-L-methionine</keyword>
<evidence type="ECO:0000313" key="8">
    <source>
        <dbReference type="Proteomes" id="UP001138757"/>
    </source>
</evidence>
<keyword evidence="4" id="KW-0408">Iron</keyword>
<evidence type="ECO:0000256" key="3">
    <source>
        <dbReference type="ARBA" id="ARBA00022723"/>
    </source>
</evidence>
<dbReference type="InterPro" id="IPR007197">
    <property type="entry name" value="rSAM"/>
</dbReference>
<proteinExistence type="predicted"/>
<dbReference type="RefSeq" id="WP_214624299.1">
    <property type="nucleotide sequence ID" value="NZ_JAHGAW010000009.1"/>
</dbReference>
<dbReference type="PANTHER" id="PTHR43273:SF8">
    <property type="entry name" value="RADICAL SAM DOMAIN PROTEIN"/>
    <property type="match status" value="1"/>
</dbReference>
<dbReference type="PROSITE" id="PS51918">
    <property type="entry name" value="RADICAL_SAM"/>
    <property type="match status" value="1"/>
</dbReference>
<dbReference type="InterPro" id="IPR013785">
    <property type="entry name" value="Aldolase_TIM"/>
</dbReference>
<evidence type="ECO:0000256" key="2">
    <source>
        <dbReference type="ARBA" id="ARBA00022691"/>
    </source>
</evidence>
<dbReference type="SFLD" id="SFLDG01067">
    <property type="entry name" value="SPASM/twitch_domain_containing"/>
    <property type="match status" value="1"/>
</dbReference>
<sequence>MLANPDFGDAPLQFVMKLASICNLNCSYCYVYNKGDETWKQRPPFMTVDVIEAVIDRILRHVERSGQRKVRIIFHGGEPCLIGADAFDLVCQRLRWALREVGHVHLSLQTNGTTLDDEWAAVLRKHGIYVGLSIDGDKPIHDRHRVTHGGRGSFDRIVRGLECLRRGDVGYDLMTVIPLGEDGARIYHSLAALDPRSINFLLPDYTHDDIAAVRASHGPTPCADFLIPAFDAWWNEGQIDLRVGLFWSIARLVMGAESDVDLLGNQPLRYVFVETDGEIQPLDVLRVCGHGFNATSLNVMHNDFSDLARDGGMAAEAVFRGMPVSGACHGCREQRTCAGGYLPHRFSRERGFDNASVWCADLYALFGHVRHRLGVSEAETRERRMTLAQQAAA</sequence>
<dbReference type="Gene3D" id="3.20.20.70">
    <property type="entry name" value="Aldolase class I"/>
    <property type="match status" value="1"/>
</dbReference>
<dbReference type="CDD" id="cd01335">
    <property type="entry name" value="Radical_SAM"/>
    <property type="match status" value="1"/>
</dbReference>
<dbReference type="SFLD" id="SFLDG01386">
    <property type="entry name" value="main_SPASM_domain-containing"/>
    <property type="match status" value="1"/>
</dbReference>
<feature type="domain" description="Radical SAM core" evidence="6">
    <location>
        <begin position="8"/>
        <end position="228"/>
    </location>
</feature>
<comment type="caution">
    <text evidence="7">The sequence shown here is derived from an EMBL/GenBank/DDBJ whole genome shotgun (WGS) entry which is preliminary data.</text>
</comment>
<dbReference type="SUPFAM" id="SSF102114">
    <property type="entry name" value="Radical SAM enzymes"/>
    <property type="match status" value="1"/>
</dbReference>
<keyword evidence="3" id="KW-0479">Metal-binding</keyword>
<protein>
    <submittedName>
        <fullName evidence="7">Radical SAM protein</fullName>
    </submittedName>
</protein>
<evidence type="ECO:0000256" key="4">
    <source>
        <dbReference type="ARBA" id="ARBA00023004"/>
    </source>
</evidence>
<dbReference type="GO" id="GO:0046872">
    <property type="term" value="F:metal ion binding"/>
    <property type="evidence" value="ECO:0007669"/>
    <property type="project" value="UniProtKB-KW"/>
</dbReference>
<accession>A0A9X1IS71</accession>
<keyword evidence="8" id="KW-1185">Reference proteome</keyword>
<dbReference type="Proteomes" id="UP001138757">
    <property type="component" value="Unassembled WGS sequence"/>
</dbReference>
<evidence type="ECO:0000256" key="5">
    <source>
        <dbReference type="ARBA" id="ARBA00023014"/>
    </source>
</evidence>
<evidence type="ECO:0000256" key="1">
    <source>
        <dbReference type="ARBA" id="ARBA00001966"/>
    </source>
</evidence>
<comment type="cofactor">
    <cofactor evidence="1">
        <name>[4Fe-4S] cluster</name>
        <dbReference type="ChEBI" id="CHEBI:49883"/>
    </cofactor>
</comment>